<dbReference type="EMBL" id="SACL01000004">
    <property type="protein sequence ID" value="RVT96215.1"/>
    <property type="molecule type" value="Genomic_DNA"/>
</dbReference>
<gene>
    <name evidence="2" type="ORF">EOD42_13955</name>
</gene>
<protein>
    <submittedName>
        <fullName evidence="2">Uncharacterized protein</fullName>
    </submittedName>
</protein>
<proteinExistence type="predicted"/>
<accession>A0A437MF22</accession>
<organism evidence="2 3">
    <name type="scientific">Rhodovarius crocodyli</name>
    <dbReference type="NCBI Taxonomy" id="1979269"/>
    <lineage>
        <taxon>Bacteria</taxon>
        <taxon>Pseudomonadati</taxon>
        <taxon>Pseudomonadota</taxon>
        <taxon>Alphaproteobacteria</taxon>
        <taxon>Acetobacterales</taxon>
        <taxon>Roseomonadaceae</taxon>
        <taxon>Rhodovarius</taxon>
    </lineage>
</organism>
<dbReference type="RefSeq" id="WP_127788148.1">
    <property type="nucleotide sequence ID" value="NZ_SACL01000004.1"/>
</dbReference>
<comment type="caution">
    <text evidence="2">The sequence shown here is derived from an EMBL/GenBank/DDBJ whole genome shotgun (WGS) entry which is preliminary data.</text>
</comment>
<keyword evidence="3" id="KW-1185">Reference proteome</keyword>
<reference evidence="2 3" key="1">
    <citation type="submission" date="2019-01" db="EMBL/GenBank/DDBJ databases">
        <authorList>
            <person name="Chen W.-M."/>
        </authorList>
    </citation>
    <scope>NUCLEOTIDE SEQUENCE [LARGE SCALE GENOMIC DNA]</scope>
    <source>
        <strain evidence="2 3">CCP-6</strain>
    </source>
</reference>
<evidence type="ECO:0000313" key="2">
    <source>
        <dbReference type="EMBL" id="RVT96215.1"/>
    </source>
</evidence>
<dbReference type="Proteomes" id="UP000282957">
    <property type="component" value="Unassembled WGS sequence"/>
</dbReference>
<dbReference type="AlphaFoldDB" id="A0A437MF22"/>
<evidence type="ECO:0000313" key="3">
    <source>
        <dbReference type="Proteomes" id="UP000282957"/>
    </source>
</evidence>
<sequence length="101" mass="11047">MATARLGDGTILTYSPGFKPGDPEPKGYLDWHDWAEVQHKAGLRQTQCPSCSRWQYPQGMSTREVAYEAATSRGQKIRVSSFMCLACAEKAGPPEGAVNGR</sequence>
<dbReference type="OrthoDB" id="9794229at2"/>
<evidence type="ECO:0000256" key="1">
    <source>
        <dbReference type="SAM" id="MobiDB-lite"/>
    </source>
</evidence>
<feature type="region of interest" description="Disordered" evidence="1">
    <location>
        <begin position="1"/>
        <end position="25"/>
    </location>
</feature>
<name>A0A437MF22_9PROT</name>